<dbReference type="Gene3D" id="6.10.250.3130">
    <property type="match status" value="1"/>
</dbReference>
<dbReference type="Gene3D" id="1.10.287.10">
    <property type="entry name" value="S15/NS1, RNA-binding"/>
    <property type="match status" value="1"/>
</dbReference>
<evidence type="ECO:0000256" key="3">
    <source>
        <dbReference type="ARBA" id="ARBA00064542"/>
    </source>
</evidence>
<dbReference type="SMART" id="SM01387">
    <property type="entry name" value="Ribosomal_S15"/>
    <property type="match status" value="1"/>
</dbReference>
<comment type="function">
    <text evidence="4">Forms an intersubunit bridge (bridge B4) with the 23S rRNA of the 50S subunit in the ribosome.</text>
</comment>
<reference evidence="7 8" key="1">
    <citation type="submission" date="2017-09" db="EMBL/GenBank/DDBJ databases">
        <title>Depth-based differentiation of microbial function through sediment-hosted aquifers and enrichment of novel symbionts in the deep terrestrial subsurface.</title>
        <authorList>
            <person name="Probst A.J."/>
            <person name="Ladd B."/>
            <person name="Jarett J.K."/>
            <person name="Geller-Mcgrath D.E."/>
            <person name="Sieber C.M."/>
            <person name="Emerson J.B."/>
            <person name="Anantharaman K."/>
            <person name="Thomas B.C."/>
            <person name="Malmstrom R."/>
            <person name="Stieglmeier M."/>
            <person name="Klingl A."/>
            <person name="Woyke T."/>
            <person name="Ryan C.M."/>
            <person name="Banfield J.F."/>
        </authorList>
    </citation>
    <scope>NUCLEOTIDE SEQUENCE [LARGE SCALE GENOMIC DNA]</scope>
    <source>
        <strain evidence="7">CG23_combo_of_CG06-09_8_20_14_all_37_87_8</strain>
    </source>
</reference>
<comment type="similarity">
    <text evidence="4 5">Belongs to the universal ribosomal protein uS15 family.</text>
</comment>
<dbReference type="InterPro" id="IPR005290">
    <property type="entry name" value="Ribosomal_uS15_bac-type"/>
</dbReference>
<dbReference type="NCBIfam" id="TIGR00952">
    <property type="entry name" value="S15_bact"/>
    <property type="match status" value="1"/>
</dbReference>
<evidence type="ECO:0000256" key="1">
    <source>
        <dbReference type="ARBA" id="ARBA00022980"/>
    </source>
</evidence>
<keyword evidence="4 6" id="KW-0699">rRNA-binding</keyword>
<proteinExistence type="inferred from homology"/>
<dbReference type="EMBL" id="PCSB01000016">
    <property type="protein sequence ID" value="PIP31940.1"/>
    <property type="molecule type" value="Genomic_DNA"/>
</dbReference>
<dbReference type="GO" id="GO:0005840">
    <property type="term" value="C:ribosome"/>
    <property type="evidence" value="ECO:0007669"/>
    <property type="project" value="UniProtKB-KW"/>
</dbReference>
<dbReference type="AlphaFoldDB" id="A0A2G9ZH84"/>
<dbReference type="PANTHER" id="PTHR23321">
    <property type="entry name" value="RIBOSOMAL PROTEIN S15, BACTERIAL AND ORGANELLAR"/>
    <property type="match status" value="1"/>
</dbReference>
<comment type="subunit">
    <text evidence="3 4">Part of the 30S ribosomal subunit. Forms a bridge to the 50S subunit in the 70S ribosome, contacting the 23S rRNA.</text>
</comment>
<dbReference type="InterPro" id="IPR009068">
    <property type="entry name" value="uS15_NS1_RNA-bd_sf"/>
</dbReference>
<dbReference type="InterPro" id="IPR000589">
    <property type="entry name" value="Ribosomal_uS15"/>
</dbReference>
<dbReference type="HAMAP" id="MF_01343_B">
    <property type="entry name" value="Ribosomal_uS15_B"/>
    <property type="match status" value="1"/>
</dbReference>
<gene>
    <name evidence="4" type="primary">rpsO</name>
    <name evidence="7" type="ORF">COX24_00785</name>
</gene>
<comment type="function">
    <text evidence="4 6">One of the primary rRNA binding proteins, it binds directly to 16S rRNA where it helps nucleate assembly of the platform of the 30S subunit by binding and bridging several RNA helices of the 16S rRNA.</text>
</comment>
<accession>A0A2G9ZH84</accession>
<dbReference type="GO" id="GO:0019843">
    <property type="term" value="F:rRNA binding"/>
    <property type="evidence" value="ECO:0007669"/>
    <property type="project" value="UniProtKB-UniRule"/>
</dbReference>
<evidence type="ECO:0000313" key="7">
    <source>
        <dbReference type="EMBL" id="PIP31940.1"/>
    </source>
</evidence>
<evidence type="ECO:0000256" key="4">
    <source>
        <dbReference type="HAMAP-Rule" id="MF_01343"/>
    </source>
</evidence>
<dbReference type="SUPFAM" id="SSF47060">
    <property type="entry name" value="S15/NS1 RNA-binding domain"/>
    <property type="match status" value="1"/>
</dbReference>
<organism evidence="7 8">
    <name type="scientific">bacterium (Candidatus Gribaldobacteria) CG23_combo_of_CG06-09_8_20_14_all_37_87_8</name>
    <dbReference type="NCBI Taxonomy" id="2014278"/>
    <lineage>
        <taxon>Bacteria</taxon>
        <taxon>Candidatus Gribaldobacteria</taxon>
    </lineage>
</organism>
<name>A0A2G9ZH84_9BACT</name>
<protein>
    <recommendedName>
        <fullName evidence="4">Small ribosomal subunit protein uS15</fullName>
    </recommendedName>
</protein>
<dbReference type="GO" id="GO:0005737">
    <property type="term" value="C:cytoplasm"/>
    <property type="evidence" value="ECO:0007669"/>
    <property type="project" value="UniProtKB-ARBA"/>
</dbReference>
<dbReference type="CDD" id="cd00353">
    <property type="entry name" value="Ribosomal_S15p_S13e"/>
    <property type="match status" value="1"/>
</dbReference>
<evidence type="ECO:0000256" key="6">
    <source>
        <dbReference type="RuleBase" id="RU004524"/>
    </source>
</evidence>
<keyword evidence="1 4" id="KW-0689">Ribosomal protein</keyword>
<evidence type="ECO:0000313" key="8">
    <source>
        <dbReference type="Proteomes" id="UP000230447"/>
    </source>
</evidence>
<dbReference type="GO" id="GO:1990904">
    <property type="term" value="C:ribonucleoprotein complex"/>
    <property type="evidence" value="ECO:0007669"/>
    <property type="project" value="UniProtKB-KW"/>
</dbReference>
<dbReference type="GO" id="GO:0003735">
    <property type="term" value="F:structural constituent of ribosome"/>
    <property type="evidence" value="ECO:0007669"/>
    <property type="project" value="InterPro"/>
</dbReference>
<keyword evidence="2 4" id="KW-0687">Ribonucleoprotein</keyword>
<sequence length="87" mass="10110">MALKKQTKEKVAANFKLHKEDTGSADVQVALLTEEIQQLLKHLKKNPKDNHSRRGLLKMIVKRKKLLKYLERENKTRHKKVVEGIGL</sequence>
<dbReference type="PANTHER" id="PTHR23321:SF26">
    <property type="entry name" value="SMALL RIBOSOMAL SUBUNIT PROTEIN US15M"/>
    <property type="match status" value="1"/>
</dbReference>
<evidence type="ECO:0000256" key="5">
    <source>
        <dbReference type="RuleBase" id="RU003919"/>
    </source>
</evidence>
<comment type="caution">
    <text evidence="7">The sequence shown here is derived from an EMBL/GenBank/DDBJ whole genome shotgun (WGS) entry which is preliminary data.</text>
</comment>
<dbReference type="GO" id="GO:0006412">
    <property type="term" value="P:translation"/>
    <property type="evidence" value="ECO:0007669"/>
    <property type="project" value="UniProtKB-UniRule"/>
</dbReference>
<evidence type="ECO:0000256" key="2">
    <source>
        <dbReference type="ARBA" id="ARBA00023274"/>
    </source>
</evidence>
<keyword evidence="4 6" id="KW-0694">RNA-binding</keyword>
<dbReference type="Pfam" id="PF00312">
    <property type="entry name" value="Ribosomal_S15"/>
    <property type="match status" value="1"/>
</dbReference>
<dbReference type="PROSITE" id="PS00362">
    <property type="entry name" value="RIBOSOMAL_S15"/>
    <property type="match status" value="1"/>
</dbReference>
<dbReference type="Proteomes" id="UP000230447">
    <property type="component" value="Unassembled WGS sequence"/>
</dbReference>
<dbReference type="FunFam" id="1.10.287.10:FF:000002">
    <property type="entry name" value="30S ribosomal protein S15"/>
    <property type="match status" value="1"/>
</dbReference>